<gene>
    <name evidence="4" type="ORF">BU23DRAFT_519060</name>
</gene>
<sequence>MPSTRILVTGGTGFLGSEIVSALVTAKVFSITALDLNPPSLNTPSYPSVSYVRCDILNPSALSSLFKAARPEIIVHTAAVNLLGAKRYGTEKRGKEEGAVMRVNVDGTRNVLEAARACGAKGVVYTSSVTVLVDELEGDFRNADEGWGIGRAGTVYGESKTIAEQLVLASNEGGYKTCALRAAPIFGPRDPITIPTIHSCIAHGETPFILGTGTNLQDYVYVANVADAHVLAIHNLLGPGTAAGEAFFITNGEPVTVRDLCLAVWKEFDHFPRFELRIPERMAWWVGWGVEWVSWATGRKATFCRGIVWDATKARYVSIEKARRVLGYEPRVRLPEALAISCQYFKRQFSEQAKR</sequence>
<proteinExistence type="inferred from homology"/>
<dbReference type="SUPFAM" id="SSF51735">
    <property type="entry name" value="NAD(P)-binding Rossmann-fold domains"/>
    <property type="match status" value="1"/>
</dbReference>
<dbReference type="Pfam" id="PF01073">
    <property type="entry name" value="3Beta_HSD"/>
    <property type="match status" value="1"/>
</dbReference>
<dbReference type="OrthoDB" id="331544at2759"/>
<accession>A0A6A5UXF4</accession>
<dbReference type="GO" id="GO:0016616">
    <property type="term" value="F:oxidoreductase activity, acting on the CH-OH group of donors, NAD or NADP as acceptor"/>
    <property type="evidence" value="ECO:0007669"/>
    <property type="project" value="InterPro"/>
</dbReference>
<organism evidence="4 5">
    <name type="scientific">Bimuria novae-zelandiae CBS 107.79</name>
    <dbReference type="NCBI Taxonomy" id="1447943"/>
    <lineage>
        <taxon>Eukaryota</taxon>
        <taxon>Fungi</taxon>
        <taxon>Dikarya</taxon>
        <taxon>Ascomycota</taxon>
        <taxon>Pezizomycotina</taxon>
        <taxon>Dothideomycetes</taxon>
        <taxon>Pleosporomycetidae</taxon>
        <taxon>Pleosporales</taxon>
        <taxon>Massarineae</taxon>
        <taxon>Didymosphaeriaceae</taxon>
        <taxon>Bimuria</taxon>
    </lineage>
</organism>
<evidence type="ECO:0000313" key="4">
    <source>
        <dbReference type="EMBL" id="KAF1965747.1"/>
    </source>
</evidence>
<keyword evidence="5" id="KW-1185">Reference proteome</keyword>
<evidence type="ECO:0000256" key="2">
    <source>
        <dbReference type="ARBA" id="ARBA00023002"/>
    </source>
</evidence>
<reference evidence="4" key="1">
    <citation type="journal article" date="2020" name="Stud. Mycol.">
        <title>101 Dothideomycetes genomes: a test case for predicting lifestyles and emergence of pathogens.</title>
        <authorList>
            <person name="Haridas S."/>
            <person name="Albert R."/>
            <person name="Binder M."/>
            <person name="Bloem J."/>
            <person name="Labutti K."/>
            <person name="Salamov A."/>
            <person name="Andreopoulos B."/>
            <person name="Baker S."/>
            <person name="Barry K."/>
            <person name="Bills G."/>
            <person name="Bluhm B."/>
            <person name="Cannon C."/>
            <person name="Castanera R."/>
            <person name="Culley D."/>
            <person name="Daum C."/>
            <person name="Ezra D."/>
            <person name="Gonzalez J."/>
            <person name="Henrissat B."/>
            <person name="Kuo A."/>
            <person name="Liang C."/>
            <person name="Lipzen A."/>
            <person name="Lutzoni F."/>
            <person name="Magnuson J."/>
            <person name="Mondo S."/>
            <person name="Nolan M."/>
            <person name="Ohm R."/>
            <person name="Pangilinan J."/>
            <person name="Park H.-J."/>
            <person name="Ramirez L."/>
            <person name="Alfaro M."/>
            <person name="Sun H."/>
            <person name="Tritt A."/>
            <person name="Yoshinaga Y."/>
            <person name="Zwiers L.-H."/>
            <person name="Turgeon B."/>
            <person name="Goodwin S."/>
            <person name="Spatafora J."/>
            <person name="Crous P."/>
            <person name="Grigoriev I."/>
        </authorList>
    </citation>
    <scope>NUCLEOTIDE SEQUENCE</scope>
    <source>
        <strain evidence="4">CBS 107.79</strain>
    </source>
</reference>
<dbReference type="InterPro" id="IPR036291">
    <property type="entry name" value="NAD(P)-bd_dom_sf"/>
</dbReference>
<feature type="domain" description="3-beta hydroxysteroid dehydrogenase/isomerase" evidence="3">
    <location>
        <begin position="7"/>
        <end position="271"/>
    </location>
</feature>
<keyword evidence="2" id="KW-0560">Oxidoreductase</keyword>
<evidence type="ECO:0000256" key="1">
    <source>
        <dbReference type="ARBA" id="ARBA00009219"/>
    </source>
</evidence>
<dbReference type="EMBL" id="ML976756">
    <property type="protein sequence ID" value="KAF1965747.1"/>
    <property type="molecule type" value="Genomic_DNA"/>
</dbReference>
<evidence type="ECO:0000313" key="5">
    <source>
        <dbReference type="Proteomes" id="UP000800036"/>
    </source>
</evidence>
<dbReference type="PANTHER" id="PTHR43245">
    <property type="entry name" value="BIFUNCTIONAL POLYMYXIN RESISTANCE PROTEIN ARNA"/>
    <property type="match status" value="1"/>
</dbReference>
<dbReference type="PANTHER" id="PTHR43245:SF51">
    <property type="entry name" value="SHORT CHAIN DEHYDROGENASE_REDUCTASE FAMILY 42E, MEMBER 2"/>
    <property type="match status" value="1"/>
</dbReference>
<dbReference type="AlphaFoldDB" id="A0A6A5UXF4"/>
<name>A0A6A5UXF4_9PLEO</name>
<protein>
    <submittedName>
        <fullName evidence="4">C-3 sterol dehydrogenase/C-4 decarboxylase family protein</fullName>
    </submittedName>
</protein>
<dbReference type="InterPro" id="IPR002225">
    <property type="entry name" value="3Beta_OHSteriod_DH/Estase"/>
</dbReference>
<comment type="similarity">
    <text evidence="1">Belongs to the 3-beta-HSD family.</text>
</comment>
<dbReference type="GO" id="GO:0006694">
    <property type="term" value="P:steroid biosynthetic process"/>
    <property type="evidence" value="ECO:0007669"/>
    <property type="project" value="InterPro"/>
</dbReference>
<dbReference type="Proteomes" id="UP000800036">
    <property type="component" value="Unassembled WGS sequence"/>
</dbReference>
<dbReference type="Gene3D" id="3.40.50.720">
    <property type="entry name" value="NAD(P)-binding Rossmann-like Domain"/>
    <property type="match status" value="1"/>
</dbReference>
<dbReference type="InterPro" id="IPR050177">
    <property type="entry name" value="Lipid_A_modif_metabolic_enz"/>
</dbReference>
<evidence type="ECO:0000259" key="3">
    <source>
        <dbReference type="Pfam" id="PF01073"/>
    </source>
</evidence>